<dbReference type="EMBL" id="SNRX01000024">
    <property type="protein sequence ID" value="KAA6301184.1"/>
    <property type="molecule type" value="Genomic_DNA"/>
</dbReference>
<evidence type="ECO:0000313" key="1">
    <source>
        <dbReference type="EMBL" id="KAA6301184.1"/>
    </source>
</evidence>
<protein>
    <submittedName>
        <fullName evidence="1">Uncharacterized protein</fullName>
    </submittedName>
</protein>
<organism evidence="1 2">
    <name type="scientific">Candidatus Ordinivivax streblomastigis</name>
    <dbReference type="NCBI Taxonomy" id="2540710"/>
    <lineage>
        <taxon>Bacteria</taxon>
        <taxon>Pseudomonadati</taxon>
        <taxon>Bacteroidota</taxon>
        <taxon>Bacteroidia</taxon>
        <taxon>Bacteroidales</taxon>
        <taxon>Candidatus Ordinivivax</taxon>
    </lineage>
</organism>
<sequence>MPFPVAIEEISMFQTAAMGSFPMIKLNDPPGIKNYYRAIIYINGKRMPNMKVLNDELTDGKLNSSLILFDPEYNDNNNIEKGDVIRIEMQCLDKGAYIYRALPT</sequence>
<proteinExistence type="predicted"/>
<name>A0A5M8NY98_9BACT</name>
<dbReference type="AlphaFoldDB" id="A0A5M8NY98"/>
<comment type="caution">
    <text evidence="1">The sequence shown here is derived from an EMBL/GenBank/DDBJ whole genome shotgun (WGS) entry which is preliminary data.</text>
</comment>
<evidence type="ECO:0000313" key="2">
    <source>
        <dbReference type="Proteomes" id="UP000324575"/>
    </source>
</evidence>
<gene>
    <name evidence="1" type="ORF">EZS26_002638</name>
</gene>
<dbReference type="Proteomes" id="UP000324575">
    <property type="component" value="Unassembled WGS sequence"/>
</dbReference>
<accession>A0A5M8NY98</accession>
<reference evidence="1 2" key="1">
    <citation type="submission" date="2019-03" db="EMBL/GenBank/DDBJ databases">
        <title>Single cell metagenomics reveals metabolic interactions within the superorganism composed of flagellate Streblomastix strix and complex community of Bacteroidetes bacteria on its surface.</title>
        <authorList>
            <person name="Treitli S.C."/>
            <person name="Kolisko M."/>
            <person name="Husnik F."/>
            <person name="Keeling P."/>
            <person name="Hampl V."/>
        </authorList>
    </citation>
    <scope>NUCLEOTIDE SEQUENCE [LARGE SCALE GENOMIC DNA]</scope>
    <source>
        <strain evidence="1">St1</strain>
    </source>
</reference>